<dbReference type="AlphaFoldDB" id="A0A3N1NJ61"/>
<dbReference type="OrthoDB" id="6192129at2"/>
<organism evidence="1 2">
    <name type="scientific">Marinimicrobium koreense</name>
    <dbReference type="NCBI Taxonomy" id="306545"/>
    <lineage>
        <taxon>Bacteria</taxon>
        <taxon>Pseudomonadati</taxon>
        <taxon>Pseudomonadota</taxon>
        <taxon>Gammaproteobacteria</taxon>
        <taxon>Cellvibrionales</taxon>
        <taxon>Cellvibrionaceae</taxon>
        <taxon>Marinimicrobium</taxon>
    </lineage>
</organism>
<accession>A0A3N1NJ61</accession>
<gene>
    <name evidence="1" type="ORF">EDC38_0455</name>
</gene>
<name>A0A3N1NJ61_9GAMM</name>
<dbReference type="InterPro" id="IPR036590">
    <property type="entry name" value="SRAP-like"/>
</dbReference>
<dbReference type="Proteomes" id="UP000273643">
    <property type="component" value="Unassembled WGS sequence"/>
</dbReference>
<proteinExistence type="predicted"/>
<dbReference type="InterPro" id="IPR003738">
    <property type="entry name" value="SRAP"/>
</dbReference>
<reference evidence="1 2" key="1">
    <citation type="submission" date="2018-11" db="EMBL/GenBank/DDBJ databases">
        <title>Genomic Encyclopedia of Type Strains, Phase IV (KMG-IV): sequencing the most valuable type-strain genomes for metagenomic binning, comparative biology and taxonomic classification.</title>
        <authorList>
            <person name="Goeker M."/>
        </authorList>
    </citation>
    <scope>NUCLEOTIDE SEQUENCE [LARGE SCALE GENOMIC DNA]</scope>
    <source>
        <strain evidence="1 2">DSM 16974</strain>
    </source>
</reference>
<dbReference type="Pfam" id="PF02586">
    <property type="entry name" value="SRAP"/>
    <property type="match status" value="1"/>
</dbReference>
<evidence type="ECO:0000313" key="1">
    <source>
        <dbReference type="EMBL" id="ROQ19864.1"/>
    </source>
</evidence>
<sequence>MCGYIGNLHEAPGVIDLMEELGILLPLPYYQSYQRRMHPALITQEGDKYVISEAMWWYALKREGDKLVPNPDITSFNARNLDAPLWRDAINHRRGIILGTEIGESKDGKRHLMRSKEGLALGAVYKDWEAPNGQIVRSMAVITRPPHPRFSEYHDKSLPAFLPLSKCTLTSWLNPYNDAHDVNIYNILNTSKIYNDLIITSVRTFKNGITVEPTWHLTRD</sequence>
<dbReference type="EMBL" id="RJUK01000001">
    <property type="protein sequence ID" value="ROQ19864.1"/>
    <property type="molecule type" value="Genomic_DNA"/>
</dbReference>
<dbReference type="RefSeq" id="WP_123637148.1">
    <property type="nucleotide sequence ID" value="NZ_RJUK01000001.1"/>
</dbReference>
<evidence type="ECO:0000313" key="2">
    <source>
        <dbReference type="Proteomes" id="UP000273643"/>
    </source>
</evidence>
<comment type="caution">
    <text evidence="1">The sequence shown here is derived from an EMBL/GenBank/DDBJ whole genome shotgun (WGS) entry which is preliminary data.</text>
</comment>
<protein>
    <submittedName>
        <fullName evidence="1">Putative SOS response-associated peptidase YedK</fullName>
    </submittedName>
</protein>
<keyword evidence="2" id="KW-1185">Reference proteome</keyword>
<dbReference type="SUPFAM" id="SSF143081">
    <property type="entry name" value="BB1717-like"/>
    <property type="match status" value="1"/>
</dbReference>
<dbReference type="Gene3D" id="3.90.1680.10">
    <property type="entry name" value="SOS response associated peptidase-like"/>
    <property type="match status" value="1"/>
</dbReference>
<dbReference type="GO" id="GO:0106300">
    <property type="term" value="P:protein-DNA covalent cross-linking repair"/>
    <property type="evidence" value="ECO:0007669"/>
    <property type="project" value="InterPro"/>
</dbReference>
<dbReference type="GO" id="GO:0003697">
    <property type="term" value="F:single-stranded DNA binding"/>
    <property type="evidence" value="ECO:0007669"/>
    <property type="project" value="InterPro"/>
</dbReference>